<dbReference type="Gene3D" id="1.10.101.10">
    <property type="entry name" value="PGBD-like superfamily/PGBD"/>
    <property type="match status" value="1"/>
</dbReference>
<accession>A0A2H0U8I2</accession>
<organism evidence="2 3">
    <name type="scientific">Candidatus Kaiserbacteria bacterium CG10_big_fil_rev_8_21_14_0_10_59_10</name>
    <dbReference type="NCBI Taxonomy" id="1974612"/>
    <lineage>
        <taxon>Bacteria</taxon>
        <taxon>Candidatus Kaiseribacteriota</taxon>
    </lineage>
</organism>
<comment type="caution">
    <text evidence="2">The sequence shown here is derived from an EMBL/GenBank/DDBJ whole genome shotgun (WGS) entry which is preliminary data.</text>
</comment>
<evidence type="ECO:0000259" key="1">
    <source>
        <dbReference type="Pfam" id="PF01471"/>
    </source>
</evidence>
<dbReference type="InterPro" id="IPR036366">
    <property type="entry name" value="PGBDSf"/>
</dbReference>
<dbReference type="AlphaFoldDB" id="A0A2H0U8I2"/>
<sequence length="1131" mass="115137">MQMHLRRKGADAILSASRKRSVRGYKGQTKHMSLATKNIAAVVIGLGLIFSFAFATPAGAQTMADLQAQIQALLAQIAALQAQIGSGTTGGACFTFTRDHTVGHSGGEVMEIQKFLNNNGFQVAASGAGSPGNETSYFGALTRAAVSKFQAANGISPTAGYWGPITRAKANSMCTTPPGGGTGTPPVTGNGLKVMLASDNPTAGTLVQGQGIGELMRLTFSNPTASEISVTGLSFNRTGASTDSSLGNVYMYQGGARLTDPAGISSSVISFNDASGIFKVPAGGSVTVSLRADLGGSSGGETIGAQLTSVTASGALDSSVSLPLTGTNFLISSATIATATWGSTTPNGGTFAPADDTTVFQNTLTVNNRAADLRSVQFENRGTASDSAFQNFKLFVKGVQVGNVQQISGRKVVFDLSGSPVRLATGGNEIRLVADVVAGSGKNFDFQIRRGTDIHLVDTELNQPLKPSAPSTVTANEIEGVSLSVVKAANSPTGNVAVGATNVLWGRFEFRAAGDNLKIEQLTVDVDTTAGAGMDNVRIMLNGTQVGSTADVAEGGTTISLGSSMILTAGQTAIVEIYGDAKTTAGANYSNGDTVNVGVSVAVADTEGISSGDRISSAIAEVEGNSLTVSSSTLTGTKFSGYGDQTMVAGTNNARLGSFTLSTGSVEGVNVNTIVLNLSSTESGSITDLRLVDNATGQQIGTAKSSPSTANTFSVNLAMGASQTKVIDIYANIKSGAGAGTIIVDLDDTTGGTGATTGQSTTIGSDLTLQTITIGSGTLTVTRDPGTPVNTNVIAGSTMVHVGKFDFAAANSSYTVQEVAVKVPADAATSVANVTLKYKDQSGAEQTVTRSLALSSGAQTHATATFTGLTFYVPLNDSADLDVYVDVPTTTSGAKSGAAISVLLDADEGFKAIDAAGNAYTSLASSDVNSAANSGFGTKYVKRSVPVLARTTTGLGNTVAAGTGLYRFTMTADAAGAIDWREISFEITTTGVTITGWTLHDITGGANVQINDSAVNVSGTTLAICPDASCTIGEAQQIGAGSTKTYELRASSVSGWGNAGDDLTIRFTDDTSEVANAAASALHAGQNMVWSDRSATSHSTTTTDWTNGYLVKDMDNDTRQCQFGTVTTCTP</sequence>
<dbReference type="Pfam" id="PF01471">
    <property type="entry name" value="PG_binding_1"/>
    <property type="match status" value="1"/>
</dbReference>
<protein>
    <recommendedName>
        <fullName evidence="1">Peptidoglycan binding-like domain-containing protein</fullName>
    </recommendedName>
</protein>
<dbReference type="InterPro" id="IPR002477">
    <property type="entry name" value="Peptidoglycan-bd-like"/>
</dbReference>
<gene>
    <name evidence="2" type="ORF">COU20_00900</name>
</gene>
<dbReference type="SUPFAM" id="SSF47090">
    <property type="entry name" value="PGBD-like"/>
    <property type="match status" value="1"/>
</dbReference>
<proteinExistence type="predicted"/>
<reference evidence="3" key="1">
    <citation type="submission" date="2017-09" db="EMBL/GenBank/DDBJ databases">
        <title>Depth-based differentiation of microbial function through sediment-hosted aquifers and enrichment of novel symbionts in the deep terrestrial subsurface.</title>
        <authorList>
            <person name="Probst A.J."/>
            <person name="Ladd B."/>
            <person name="Jarett J.K."/>
            <person name="Geller-Mcgrath D.E."/>
            <person name="Sieber C.M.K."/>
            <person name="Emerson J.B."/>
            <person name="Anantharaman K."/>
            <person name="Thomas B.C."/>
            <person name="Malmstrom R."/>
            <person name="Stieglmeier M."/>
            <person name="Klingl A."/>
            <person name="Woyke T."/>
            <person name="Ryan C.M."/>
            <person name="Banfield J.F."/>
        </authorList>
    </citation>
    <scope>NUCLEOTIDE SEQUENCE [LARGE SCALE GENOMIC DNA]</scope>
</reference>
<dbReference type="EMBL" id="PFBM01000007">
    <property type="protein sequence ID" value="PIR82722.1"/>
    <property type="molecule type" value="Genomic_DNA"/>
</dbReference>
<dbReference type="Proteomes" id="UP000231379">
    <property type="component" value="Unassembled WGS sequence"/>
</dbReference>
<evidence type="ECO:0000313" key="2">
    <source>
        <dbReference type="EMBL" id="PIR82722.1"/>
    </source>
</evidence>
<feature type="domain" description="Peptidoglycan binding-like" evidence="1">
    <location>
        <begin position="105"/>
        <end position="168"/>
    </location>
</feature>
<name>A0A2H0U8I2_9BACT</name>
<dbReference type="InterPro" id="IPR036365">
    <property type="entry name" value="PGBD-like_sf"/>
</dbReference>
<evidence type="ECO:0000313" key="3">
    <source>
        <dbReference type="Proteomes" id="UP000231379"/>
    </source>
</evidence>